<evidence type="ECO:0000313" key="3">
    <source>
        <dbReference type="Proteomes" id="UP000289738"/>
    </source>
</evidence>
<evidence type="ECO:0000259" key="1">
    <source>
        <dbReference type="Pfam" id="PF08623"/>
    </source>
</evidence>
<comment type="caution">
    <text evidence="2">The sequence shown here is derived from an EMBL/GenBank/DDBJ whole genome shotgun (WGS) entry which is preliminary data.</text>
</comment>
<organism evidence="2 3">
    <name type="scientific">Arachis hypogaea</name>
    <name type="common">Peanut</name>
    <dbReference type="NCBI Taxonomy" id="3818"/>
    <lineage>
        <taxon>Eukaryota</taxon>
        <taxon>Viridiplantae</taxon>
        <taxon>Streptophyta</taxon>
        <taxon>Embryophyta</taxon>
        <taxon>Tracheophyta</taxon>
        <taxon>Spermatophyta</taxon>
        <taxon>Magnoliopsida</taxon>
        <taxon>eudicotyledons</taxon>
        <taxon>Gunneridae</taxon>
        <taxon>Pentapetalae</taxon>
        <taxon>rosids</taxon>
        <taxon>fabids</taxon>
        <taxon>Fabales</taxon>
        <taxon>Fabaceae</taxon>
        <taxon>Papilionoideae</taxon>
        <taxon>50 kb inversion clade</taxon>
        <taxon>dalbergioids sensu lato</taxon>
        <taxon>Dalbergieae</taxon>
        <taxon>Pterocarpus clade</taxon>
        <taxon>Arachis</taxon>
    </lineage>
</organism>
<dbReference type="STRING" id="3818.A0A444Y5C6"/>
<evidence type="ECO:0000313" key="2">
    <source>
        <dbReference type="EMBL" id="RYQ97161.1"/>
    </source>
</evidence>
<feature type="domain" description="TATA-binding protein interacting (TIP20)" evidence="1">
    <location>
        <begin position="14"/>
        <end position="71"/>
    </location>
</feature>
<protein>
    <recommendedName>
        <fullName evidence="1">TATA-binding protein interacting (TIP20) domain-containing protein</fullName>
    </recommendedName>
</protein>
<name>A0A444Y5C6_ARAHY</name>
<dbReference type="InterPro" id="IPR011989">
    <property type="entry name" value="ARM-like"/>
</dbReference>
<dbReference type="InterPro" id="IPR013932">
    <property type="entry name" value="TATA-bd_TIP120"/>
</dbReference>
<dbReference type="Pfam" id="PF08623">
    <property type="entry name" value="TIP120"/>
    <property type="match status" value="1"/>
</dbReference>
<proteinExistence type="predicted"/>
<dbReference type="AlphaFoldDB" id="A0A444Y5C6"/>
<dbReference type="EMBL" id="SDMP01000018">
    <property type="protein sequence ID" value="RYQ97161.1"/>
    <property type="molecule type" value="Genomic_DNA"/>
</dbReference>
<dbReference type="Proteomes" id="UP000289738">
    <property type="component" value="Chromosome B08"/>
</dbReference>
<gene>
    <name evidence="2" type="ORF">Ahy_B08g093168</name>
</gene>
<sequence length="146" mass="16423">MYVSQQELIRTVDLELRKAAFECVDTLLDSCLDQVLNSLGIMSRLINQDQDQEVKDMTTLALELYCTLMSDKRSSPSVGLAVRNKSILQILALILCWSHYLPAPSLHHSQVALPNKLAFNSSMCGCSVPCYWGSEVFVDAFTFWLD</sequence>
<reference evidence="2 3" key="1">
    <citation type="submission" date="2019-01" db="EMBL/GenBank/DDBJ databases">
        <title>Sequencing of cultivated peanut Arachis hypogaea provides insights into genome evolution and oil improvement.</title>
        <authorList>
            <person name="Chen X."/>
        </authorList>
    </citation>
    <scope>NUCLEOTIDE SEQUENCE [LARGE SCALE GENOMIC DNA]</scope>
    <source>
        <strain evidence="3">cv. Fuhuasheng</strain>
        <tissue evidence="2">Leaves</tissue>
    </source>
</reference>
<accession>A0A444Y5C6</accession>
<keyword evidence="3" id="KW-1185">Reference proteome</keyword>
<dbReference type="Gene3D" id="1.25.10.10">
    <property type="entry name" value="Leucine-rich Repeat Variant"/>
    <property type="match status" value="1"/>
</dbReference>